<evidence type="ECO:0000313" key="3">
    <source>
        <dbReference type="EMBL" id="KAG5498672.1"/>
    </source>
</evidence>
<dbReference type="EMBL" id="JAFJZO010000030">
    <property type="protein sequence ID" value="KAG5498672.1"/>
    <property type="molecule type" value="Genomic_DNA"/>
</dbReference>
<reference evidence="3 4" key="1">
    <citation type="submission" date="2021-02" db="EMBL/GenBank/DDBJ databases">
        <title>Porcisia hertigi Genome sequencing and assembly.</title>
        <authorList>
            <person name="Almutairi H."/>
            <person name="Gatherer D."/>
        </authorList>
    </citation>
    <scope>NUCLEOTIDE SEQUENCE [LARGE SCALE GENOMIC DNA]</scope>
    <source>
        <strain evidence="3 4">C119</strain>
    </source>
</reference>
<accession>A0A836HER2</accession>
<protein>
    <submittedName>
        <fullName evidence="3">Uncharacterized protein</fullName>
    </submittedName>
</protein>
<keyword evidence="4" id="KW-1185">Reference proteome</keyword>
<feature type="compositionally biased region" description="Low complexity" evidence="2">
    <location>
        <begin position="178"/>
        <end position="187"/>
    </location>
</feature>
<dbReference type="RefSeq" id="XP_067755426.1">
    <property type="nucleotide sequence ID" value="XM_067898982.1"/>
</dbReference>
<feature type="compositionally biased region" description="Polar residues" evidence="2">
    <location>
        <begin position="229"/>
        <end position="240"/>
    </location>
</feature>
<keyword evidence="1" id="KW-0175">Coiled coil</keyword>
<evidence type="ECO:0000256" key="2">
    <source>
        <dbReference type="SAM" id="MobiDB-lite"/>
    </source>
</evidence>
<dbReference type="Proteomes" id="UP000674318">
    <property type="component" value="Unassembled WGS sequence"/>
</dbReference>
<feature type="coiled-coil region" evidence="1">
    <location>
        <begin position="94"/>
        <end position="156"/>
    </location>
</feature>
<feature type="coiled-coil region" evidence="1">
    <location>
        <begin position="271"/>
        <end position="343"/>
    </location>
</feature>
<dbReference type="AlphaFoldDB" id="A0A836HER2"/>
<evidence type="ECO:0000313" key="4">
    <source>
        <dbReference type="Proteomes" id="UP000674318"/>
    </source>
</evidence>
<comment type="caution">
    <text evidence="3">The sequence shown here is derived from an EMBL/GenBank/DDBJ whole genome shotgun (WGS) entry which is preliminary data.</text>
</comment>
<dbReference type="GeneID" id="94289059"/>
<proteinExistence type="predicted"/>
<dbReference type="KEGG" id="phet:94289059"/>
<name>A0A836HER2_9TRYP</name>
<organism evidence="3 4">
    <name type="scientific">Porcisia hertigi</name>
    <dbReference type="NCBI Taxonomy" id="2761500"/>
    <lineage>
        <taxon>Eukaryota</taxon>
        <taxon>Discoba</taxon>
        <taxon>Euglenozoa</taxon>
        <taxon>Kinetoplastea</taxon>
        <taxon>Metakinetoplastina</taxon>
        <taxon>Trypanosomatida</taxon>
        <taxon>Trypanosomatidae</taxon>
        <taxon>Leishmaniinae</taxon>
        <taxon>Porcisia</taxon>
    </lineage>
</organism>
<evidence type="ECO:0000256" key="1">
    <source>
        <dbReference type="SAM" id="Coils"/>
    </source>
</evidence>
<dbReference type="OrthoDB" id="273478at2759"/>
<sequence>MFFAKYYDDPFADDDNDICYAEIVSKGDDSDATADARANCPLIPRVADVSSTLGSTNEITKSACGASTEIPFSTANGSQRASSQAGEPEYEGYIEKLRAELKAANADNNRLTIVQTKLESRVRSLSFEKENAEWQLQQEKERSRALAEKVSALEEELVMMTTRVSSAAHQRDAIPVESSSLPASSSPEGLHAAARTQRCDPNASLEQPRHAQTAYTAGRRGLYERRGETTITTALPQSAHASYEPHDTAPPISTEKTLRSQRRAAAANETIAAQEQAVREKAAAVQVLEAQLLEHSQQRDELTSNLERLERMRTRTVADRKKKAAVERSLEEEEKLIGQIRLELRAYSALRR</sequence>
<gene>
    <name evidence="3" type="ORF">JKF63_02959</name>
</gene>
<feature type="region of interest" description="Disordered" evidence="2">
    <location>
        <begin position="164"/>
        <end position="267"/>
    </location>
</feature>